<reference evidence="2 3" key="1">
    <citation type="submission" date="2024-07" db="EMBL/GenBank/DDBJ databases">
        <title>Characterization of a bacterium isolated from hydrolysated instant sea cucumber by whole-genome sequencing and metabolomics.</title>
        <authorList>
            <person name="Luo X."/>
            <person name="Zhang Z."/>
            <person name="Zheng Z."/>
            <person name="Zhang W."/>
            <person name="Ming T."/>
            <person name="Jiao L."/>
            <person name="Su X."/>
            <person name="Kong F."/>
            <person name="Xu J."/>
        </authorList>
    </citation>
    <scope>NUCLEOTIDE SEQUENCE [LARGE SCALE GENOMIC DNA]</scope>
    <source>
        <strain evidence="2 3">XL-2024</strain>
    </source>
</reference>
<organism evidence="2 3">
    <name type="scientific">Lysinibacillus xylanilyticus</name>
    <dbReference type="NCBI Taxonomy" id="582475"/>
    <lineage>
        <taxon>Bacteria</taxon>
        <taxon>Bacillati</taxon>
        <taxon>Bacillota</taxon>
        <taxon>Bacilli</taxon>
        <taxon>Bacillales</taxon>
        <taxon>Bacillaceae</taxon>
        <taxon>Lysinibacillus</taxon>
    </lineage>
</organism>
<feature type="transmembrane region" description="Helical" evidence="1">
    <location>
        <begin position="148"/>
        <end position="170"/>
    </location>
</feature>
<keyword evidence="3" id="KW-1185">Reference proteome</keyword>
<proteinExistence type="predicted"/>
<feature type="transmembrane region" description="Helical" evidence="1">
    <location>
        <begin position="116"/>
        <end position="136"/>
    </location>
</feature>
<sequence length="180" mass="20970">MLDKRYMISDGLAFFEERDMKKLSKKAAKGWHLKRFRFAGYELEKGDSEEVIYNIDYRKLRATEEEEYFELFAYGGWTHVCSSTDMHIFKAAPCTTPIYSDAESSLDKLNRLAKPVNLVASVALAITIFLWIFMTFTSGTIQYIAQQGFTYSFIFTVPAVMTSCGVYYHMWKNLRLRSKY</sequence>
<dbReference type="Proteomes" id="UP001558534">
    <property type="component" value="Unassembled WGS sequence"/>
</dbReference>
<evidence type="ECO:0000256" key="1">
    <source>
        <dbReference type="SAM" id="Phobius"/>
    </source>
</evidence>
<gene>
    <name evidence="2" type="ORF">AB1300_02940</name>
</gene>
<name>A0ABV3VT63_9BACI</name>
<keyword evidence="1" id="KW-0472">Membrane</keyword>
<dbReference type="EMBL" id="JBFRHK010000001">
    <property type="protein sequence ID" value="MEX3744087.1"/>
    <property type="molecule type" value="Genomic_DNA"/>
</dbReference>
<evidence type="ECO:0000313" key="3">
    <source>
        <dbReference type="Proteomes" id="UP001558534"/>
    </source>
</evidence>
<evidence type="ECO:0000313" key="2">
    <source>
        <dbReference type="EMBL" id="MEX3744087.1"/>
    </source>
</evidence>
<keyword evidence="1" id="KW-1133">Transmembrane helix</keyword>
<dbReference type="RefSeq" id="WP_368635099.1">
    <property type="nucleotide sequence ID" value="NZ_JBFRHK010000001.1"/>
</dbReference>
<protein>
    <submittedName>
        <fullName evidence="2">DUF2812 domain-containing protein</fullName>
    </submittedName>
</protein>
<accession>A0ABV3VT63</accession>
<dbReference type="Pfam" id="PF11193">
    <property type="entry name" value="DUF2812"/>
    <property type="match status" value="1"/>
</dbReference>
<comment type="caution">
    <text evidence="2">The sequence shown here is derived from an EMBL/GenBank/DDBJ whole genome shotgun (WGS) entry which is preliminary data.</text>
</comment>
<keyword evidence="1" id="KW-0812">Transmembrane</keyword>
<dbReference type="InterPro" id="IPR021359">
    <property type="entry name" value="DUF2812"/>
</dbReference>